<dbReference type="PANTHER" id="PTHR43435">
    <property type="entry name" value="RIBULOKINASE"/>
    <property type="match status" value="1"/>
</dbReference>
<dbReference type="EMBL" id="AWWV01015784">
    <property type="protein sequence ID" value="OMO51492.1"/>
    <property type="molecule type" value="Genomic_DNA"/>
</dbReference>
<dbReference type="Gramene" id="OMO51492">
    <property type="protein sequence ID" value="OMO51492"/>
    <property type="gene ID" value="CCACVL1_29769"/>
</dbReference>
<dbReference type="GO" id="GO:0019321">
    <property type="term" value="P:pentose metabolic process"/>
    <property type="evidence" value="ECO:0007669"/>
    <property type="project" value="TreeGrafter"/>
</dbReference>
<dbReference type="GO" id="GO:0019150">
    <property type="term" value="F:D-ribulokinase activity"/>
    <property type="evidence" value="ECO:0007669"/>
    <property type="project" value="TreeGrafter"/>
</dbReference>
<evidence type="ECO:0000256" key="1">
    <source>
        <dbReference type="ARBA" id="ARBA00022679"/>
    </source>
</evidence>
<dbReference type="STRING" id="210143.A0A1R3G088"/>
<name>A0A1R3G088_COCAP</name>
<feature type="domain" description="Carbohydrate kinase FGGY N-terminal" evidence="3">
    <location>
        <begin position="53"/>
        <end position="173"/>
    </location>
</feature>
<dbReference type="OrthoDB" id="1676096at2759"/>
<dbReference type="Proteomes" id="UP000188268">
    <property type="component" value="Unassembled WGS sequence"/>
</dbReference>
<evidence type="ECO:0000259" key="3">
    <source>
        <dbReference type="Pfam" id="PF00370"/>
    </source>
</evidence>
<dbReference type="PANTHER" id="PTHR43435:SF4">
    <property type="entry name" value="FGGY CARBOHYDRATE KINASE DOMAIN-CONTAINING PROTEIN"/>
    <property type="match status" value="1"/>
</dbReference>
<reference evidence="4 5" key="1">
    <citation type="submission" date="2013-09" db="EMBL/GenBank/DDBJ databases">
        <title>Corchorus capsularis genome sequencing.</title>
        <authorList>
            <person name="Alam M."/>
            <person name="Haque M.S."/>
            <person name="Islam M.S."/>
            <person name="Emdad E.M."/>
            <person name="Islam M.M."/>
            <person name="Ahmed B."/>
            <person name="Halim A."/>
            <person name="Hossen Q.M.M."/>
            <person name="Hossain M.Z."/>
            <person name="Ahmed R."/>
            <person name="Khan M.M."/>
            <person name="Islam R."/>
            <person name="Rashid M.M."/>
            <person name="Khan S.A."/>
            <person name="Rahman M.S."/>
            <person name="Alam M."/>
        </authorList>
    </citation>
    <scope>NUCLEOTIDE SEQUENCE [LARGE SCALE GENOMIC DNA]</scope>
    <source>
        <strain evidence="5">cv. CVL-1</strain>
        <tissue evidence="4">Whole seedling</tissue>
    </source>
</reference>
<accession>A0A1R3G088</accession>
<keyword evidence="2" id="KW-0418">Kinase</keyword>
<evidence type="ECO:0000313" key="5">
    <source>
        <dbReference type="Proteomes" id="UP000188268"/>
    </source>
</evidence>
<evidence type="ECO:0000313" key="4">
    <source>
        <dbReference type="EMBL" id="OMO51492.1"/>
    </source>
</evidence>
<keyword evidence="1" id="KW-0808">Transferase</keyword>
<dbReference type="GO" id="GO:0005737">
    <property type="term" value="C:cytoplasm"/>
    <property type="evidence" value="ECO:0007669"/>
    <property type="project" value="TreeGrafter"/>
</dbReference>
<dbReference type="InterPro" id="IPR018484">
    <property type="entry name" value="FGGY_N"/>
</dbReference>
<dbReference type="SUPFAM" id="SSF53067">
    <property type="entry name" value="Actin-like ATPase domain"/>
    <property type="match status" value="1"/>
</dbReference>
<sequence>MFRSREEVVMMLVARTLNGFIITSHPAFSHSISSSVFLEMGSSSSSPAPSSVFLGVDIGTGNARADIFDEKGKLLGSAYSPIQIWKEGDFVEQPSTGIWHAVYLVVKSACALAQIKGEEVKGIGFVASCSLVAVDANGSPVTVSWSGVSRRNIIVWMDHRAVKQAKKINSCNSPYYFRGNFVILPGRIGFQGQKKSCKDWK</sequence>
<gene>
    <name evidence="4" type="ORF">CCACVL1_29769</name>
</gene>
<organism evidence="4 5">
    <name type="scientific">Corchorus capsularis</name>
    <name type="common">Jute</name>
    <dbReference type="NCBI Taxonomy" id="210143"/>
    <lineage>
        <taxon>Eukaryota</taxon>
        <taxon>Viridiplantae</taxon>
        <taxon>Streptophyta</taxon>
        <taxon>Embryophyta</taxon>
        <taxon>Tracheophyta</taxon>
        <taxon>Spermatophyta</taxon>
        <taxon>Magnoliopsida</taxon>
        <taxon>eudicotyledons</taxon>
        <taxon>Gunneridae</taxon>
        <taxon>Pentapetalae</taxon>
        <taxon>rosids</taxon>
        <taxon>malvids</taxon>
        <taxon>Malvales</taxon>
        <taxon>Malvaceae</taxon>
        <taxon>Grewioideae</taxon>
        <taxon>Apeibeae</taxon>
        <taxon>Corchorus</taxon>
    </lineage>
</organism>
<dbReference type="Gene3D" id="3.30.420.40">
    <property type="match status" value="1"/>
</dbReference>
<dbReference type="InterPro" id="IPR043129">
    <property type="entry name" value="ATPase_NBD"/>
</dbReference>
<keyword evidence="5" id="KW-1185">Reference proteome</keyword>
<dbReference type="Pfam" id="PF00370">
    <property type="entry name" value="FGGY_N"/>
    <property type="match status" value="1"/>
</dbReference>
<proteinExistence type="predicted"/>
<protein>
    <recommendedName>
        <fullName evidence="3">Carbohydrate kinase FGGY N-terminal domain-containing protein</fullName>
    </recommendedName>
</protein>
<evidence type="ECO:0000256" key="2">
    <source>
        <dbReference type="ARBA" id="ARBA00022777"/>
    </source>
</evidence>
<comment type="caution">
    <text evidence="4">The sequence shown here is derived from an EMBL/GenBank/DDBJ whole genome shotgun (WGS) entry which is preliminary data.</text>
</comment>
<dbReference type="AlphaFoldDB" id="A0A1R3G088"/>